<evidence type="ECO:0000313" key="3">
    <source>
        <dbReference type="Proteomes" id="UP000249082"/>
    </source>
</evidence>
<dbReference type="AlphaFoldDB" id="A0A2W5NQG3"/>
<protein>
    <submittedName>
        <fullName evidence="2">5,6-dimethylbenzimidazole synthase</fullName>
    </submittedName>
</protein>
<dbReference type="InterPro" id="IPR029479">
    <property type="entry name" value="Nitroreductase"/>
</dbReference>
<feature type="domain" description="Nitroreductase" evidence="1">
    <location>
        <begin position="17"/>
        <end position="183"/>
    </location>
</feature>
<dbReference type="SUPFAM" id="SSF55469">
    <property type="entry name" value="FMN-dependent nitroreductase-like"/>
    <property type="match status" value="1"/>
</dbReference>
<dbReference type="InterPro" id="IPR050627">
    <property type="entry name" value="Nitroreductase/BluB"/>
</dbReference>
<dbReference type="InterPro" id="IPR000415">
    <property type="entry name" value="Nitroreductase-like"/>
</dbReference>
<dbReference type="GO" id="GO:0016491">
    <property type="term" value="F:oxidoreductase activity"/>
    <property type="evidence" value="ECO:0007669"/>
    <property type="project" value="InterPro"/>
</dbReference>
<name>A0A2W5NQG3_9SPHN</name>
<dbReference type="PANTHER" id="PTHR23026">
    <property type="entry name" value="NADPH NITROREDUCTASE"/>
    <property type="match status" value="1"/>
</dbReference>
<accession>A0A2W5NQG3</accession>
<proteinExistence type="predicted"/>
<dbReference type="InterPro" id="IPR012825">
    <property type="entry name" value="BluB"/>
</dbReference>
<dbReference type="EMBL" id="QFPX01000009">
    <property type="protein sequence ID" value="PZQ54329.1"/>
    <property type="molecule type" value="Genomic_DNA"/>
</dbReference>
<dbReference type="NCBIfam" id="TIGR02476">
    <property type="entry name" value="BluB"/>
    <property type="match status" value="1"/>
</dbReference>
<dbReference type="Pfam" id="PF00881">
    <property type="entry name" value="Nitroreductase"/>
    <property type="match status" value="1"/>
</dbReference>
<organism evidence="2 3">
    <name type="scientific">Novosphingobium pentaromativorans</name>
    <dbReference type="NCBI Taxonomy" id="205844"/>
    <lineage>
        <taxon>Bacteria</taxon>
        <taxon>Pseudomonadati</taxon>
        <taxon>Pseudomonadota</taxon>
        <taxon>Alphaproteobacteria</taxon>
        <taxon>Sphingomonadales</taxon>
        <taxon>Sphingomonadaceae</taxon>
        <taxon>Novosphingobium</taxon>
    </lineage>
</organism>
<comment type="caution">
    <text evidence="2">The sequence shown here is derived from an EMBL/GenBank/DDBJ whole genome shotgun (WGS) entry which is preliminary data.</text>
</comment>
<dbReference type="PANTHER" id="PTHR23026:SF123">
    <property type="entry name" value="NAD(P)H NITROREDUCTASE RV3131-RELATED"/>
    <property type="match status" value="1"/>
</dbReference>
<dbReference type="Gene3D" id="3.40.109.10">
    <property type="entry name" value="NADH Oxidase"/>
    <property type="match status" value="1"/>
</dbReference>
<evidence type="ECO:0000313" key="2">
    <source>
        <dbReference type="EMBL" id="PZQ54329.1"/>
    </source>
</evidence>
<sequence length="211" mass="23410">MAPQFGPEFQHELAELLAWRRDVRHFRRDPLGEELVAELLEAAQLAPSVGNSQPWRFVRVRSPDLREKLAGHADSEIARAGASMPADRRAAYAALKLHGMREAPEVIAVFCDDAASAGSGLGAATMPETRGFSVVLAIHTLWLAARARGLGLGWVSVVDPAHVTRLLEVPRNWRLIALLCIGHPEEPDVRPELERKGWQARLDWRAQVSER</sequence>
<evidence type="ECO:0000259" key="1">
    <source>
        <dbReference type="Pfam" id="PF00881"/>
    </source>
</evidence>
<dbReference type="Proteomes" id="UP000249082">
    <property type="component" value="Unassembled WGS sequence"/>
</dbReference>
<reference evidence="2 3" key="1">
    <citation type="submission" date="2017-08" db="EMBL/GenBank/DDBJ databases">
        <title>Infants hospitalized years apart are colonized by the same room-sourced microbial strains.</title>
        <authorList>
            <person name="Brooks B."/>
            <person name="Olm M.R."/>
            <person name="Firek B.A."/>
            <person name="Baker R."/>
            <person name="Thomas B.C."/>
            <person name="Morowitz M.J."/>
            <person name="Banfield J.F."/>
        </authorList>
    </citation>
    <scope>NUCLEOTIDE SEQUENCE [LARGE SCALE GENOMIC DNA]</scope>
    <source>
        <strain evidence="2">S2_005_002_R2_33</strain>
    </source>
</reference>
<gene>
    <name evidence="2" type="primary">bluB</name>
    <name evidence="2" type="ORF">DI555_12950</name>
</gene>